<gene>
    <name evidence="2" type="ORF">ZOSMA_164G00180</name>
</gene>
<keyword evidence="1" id="KW-0472">Membrane</keyword>
<dbReference type="PANTHER" id="PTHR35322">
    <property type="entry name" value="PROTEIN CPR-5"/>
    <property type="match status" value="1"/>
</dbReference>
<keyword evidence="1" id="KW-1133">Transmembrane helix</keyword>
<reference evidence="3" key="1">
    <citation type="journal article" date="2016" name="Nature">
        <title>The genome of the seagrass Zostera marina reveals angiosperm adaptation to the sea.</title>
        <authorList>
            <person name="Olsen J.L."/>
            <person name="Rouze P."/>
            <person name="Verhelst B."/>
            <person name="Lin Y.-C."/>
            <person name="Bayer T."/>
            <person name="Collen J."/>
            <person name="Dattolo E."/>
            <person name="De Paoli E."/>
            <person name="Dittami S."/>
            <person name="Maumus F."/>
            <person name="Michel G."/>
            <person name="Kersting A."/>
            <person name="Lauritano C."/>
            <person name="Lohaus R."/>
            <person name="Toepel M."/>
            <person name="Tonon T."/>
            <person name="Vanneste K."/>
            <person name="Amirebrahimi M."/>
            <person name="Brakel J."/>
            <person name="Bostroem C."/>
            <person name="Chovatia M."/>
            <person name="Grimwood J."/>
            <person name="Jenkins J.W."/>
            <person name="Jueterbock A."/>
            <person name="Mraz A."/>
            <person name="Stam W.T."/>
            <person name="Tice H."/>
            <person name="Bornberg-Bauer E."/>
            <person name="Green P.J."/>
            <person name="Pearson G.A."/>
            <person name="Procaccini G."/>
            <person name="Duarte C.M."/>
            <person name="Schmutz J."/>
            <person name="Reusch T.B.H."/>
            <person name="Van de Peer Y."/>
        </authorList>
    </citation>
    <scope>NUCLEOTIDE SEQUENCE [LARGE SCALE GENOMIC DNA]</scope>
    <source>
        <strain evidence="3">cv. Finnish</strain>
    </source>
</reference>
<dbReference type="EMBL" id="LFYR01000631">
    <property type="protein sequence ID" value="KMZ72436.1"/>
    <property type="molecule type" value="Genomic_DNA"/>
</dbReference>
<evidence type="ECO:0000256" key="1">
    <source>
        <dbReference type="SAM" id="Phobius"/>
    </source>
</evidence>
<accession>A0A0K9PTX9</accession>
<proteinExistence type="predicted"/>
<keyword evidence="3" id="KW-1185">Reference proteome</keyword>
<sequence length="631" mass="71018">MDTEPLSSSSISALRPCSSRATSKSVFVDHDGVVEDGRELENEITSSHIPKSNDFVNCREGKGFMDGVPIGKAKGGIFKRRKGNGGSSSDPFSYSRGKRGLLLTRRRKEINLGTGCCGDCDFDELALPLGMSLAAVIAQVVELKNVDAEKIPVEQLSKTCVSAMKESVPNIYQDKFENFLKNFEKSFGSTLKTLRVISQASSGKMNSRFEVDGVVDRKSVRSLPMSSRFEVQSCQGDSEAQSLLEASEIHSEENAMLHNEGKLPDPSFTCCFDTPYSLEYLETQSSQGDETSNTEIVEIRSNHQSYNSGNNQIVLSHEKQACQQLVNISKSRDRSRSSESILTAIDKLALEQARFNTLKEVEIELTQKKMQLKQSELHLTSHSNFLEKVKISMGVSKARFKEEKLKNQMQDFRHAEFVKKCIDYLVAGLLIMSVCLGYGTWVYSYKRITEATMSCNSYTEVAKSWWVPKPMASFNSSLQMLRCHVVALSRMSFGLLLILAIAYSLFQRSASPVMPVTFILLVLGVICGFAGKLCIDTLGGSGYWWLIHWEVICLLHFCVNAFPSVIHHHLYGPVFMEGYKSSVRFPHRIRRFIFCNILLWILPVFSGFIPFAPFNDWIRHFIDLVYHPRED</sequence>
<dbReference type="OMA" id="YWEVLCS"/>
<evidence type="ECO:0008006" key="4">
    <source>
        <dbReference type="Google" id="ProtNLM"/>
    </source>
</evidence>
<dbReference type="GO" id="GO:0010090">
    <property type="term" value="P:trichome morphogenesis"/>
    <property type="evidence" value="ECO:0007669"/>
    <property type="project" value="InterPro"/>
</dbReference>
<dbReference type="Proteomes" id="UP000036987">
    <property type="component" value="Unassembled WGS sequence"/>
</dbReference>
<evidence type="ECO:0000313" key="3">
    <source>
        <dbReference type="Proteomes" id="UP000036987"/>
    </source>
</evidence>
<keyword evidence="1" id="KW-0812">Transmembrane</keyword>
<name>A0A0K9PTX9_ZOSMR</name>
<feature type="transmembrane region" description="Helical" evidence="1">
    <location>
        <begin position="512"/>
        <end position="531"/>
    </location>
</feature>
<comment type="caution">
    <text evidence="2">The sequence shown here is derived from an EMBL/GenBank/DDBJ whole genome shotgun (WGS) entry which is preliminary data.</text>
</comment>
<dbReference type="PANTHER" id="PTHR35322:SF2">
    <property type="entry name" value="PROTEIN CPR-5"/>
    <property type="match status" value="1"/>
</dbReference>
<dbReference type="GO" id="GO:0010150">
    <property type="term" value="P:leaf senescence"/>
    <property type="evidence" value="ECO:0007669"/>
    <property type="project" value="InterPro"/>
</dbReference>
<feature type="transmembrane region" description="Helical" evidence="1">
    <location>
        <begin position="591"/>
        <end position="612"/>
    </location>
</feature>
<evidence type="ECO:0000313" key="2">
    <source>
        <dbReference type="EMBL" id="KMZ72436.1"/>
    </source>
</evidence>
<feature type="transmembrane region" description="Helical" evidence="1">
    <location>
        <begin position="424"/>
        <end position="443"/>
    </location>
</feature>
<dbReference type="AlphaFoldDB" id="A0A0K9PTX9"/>
<dbReference type="GO" id="GO:0006952">
    <property type="term" value="P:defense response"/>
    <property type="evidence" value="ECO:0007669"/>
    <property type="project" value="InterPro"/>
</dbReference>
<feature type="transmembrane region" description="Helical" evidence="1">
    <location>
        <begin position="485"/>
        <end position="506"/>
    </location>
</feature>
<protein>
    <recommendedName>
        <fullName evidence="4">Protein CPR-5</fullName>
    </recommendedName>
</protein>
<dbReference type="InterPro" id="IPR044708">
    <property type="entry name" value="CPR5"/>
</dbReference>
<dbReference type="OrthoDB" id="2017423at2759"/>
<organism evidence="2 3">
    <name type="scientific">Zostera marina</name>
    <name type="common">Eelgrass</name>
    <dbReference type="NCBI Taxonomy" id="29655"/>
    <lineage>
        <taxon>Eukaryota</taxon>
        <taxon>Viridiplantae</taxon>
        <taxon>Streptophyta</taxon>
        <taxon>Embryophyta</taxon>
        <taxon>Tracheophyta</taxon>
        <taxon>Spermatophyta</taxon>
        <taxon>Magnoliopsida</taxon>
        <taxon>Liliopsida</taxon>
        <taxon>Zosteraceae</taxon>
        <taxon>Zostera</taxon>
    </lineage>
</organism>